<feature type="transmembrane region" description="Helical" evidence="6">
    <location>
        <begin position="242"/>
        <end position="266"/>
    </location>
</feature>
<dbReference type="AlphaFoldDB" id="A0A8E1UT83"/>
<evidence type="ECO:0000256" key="3">
    <source>
        <dbReference type="ARBA" id="ARBA00022692"/>
    </source>
</evidence>
<keyword evidence="2" id="KW-1003">Cell membrane</keyword>
<evidence type="ECO:0000256" key="4">
    <source>
        <dbReference type="ARBA" id="ARBA00022989"/>
    </source>
</evidence>
<evidence type="ECO:0000313" key="9">
    <source>
        <dbReference type="Proteomes" id="UP000036951"/>
    </source>
</evidence>
<keyword evidence="3 6" id="KW-0812">Transmembrane</keyword>
<feature type="transmembrane region" description="Helical" evidence="6">
    <location>
        <begin position="311"/>
        <end position="330"/>
    </location>
</feature>
<feature type="transmembrane region" description="Helical" evidence="6">
    <location>
        <begin position="286"/>
        <end position="304"/>
    </location>
</feature>
<dbReference type="GO" id="GO:0005886">
    <property type="term" value="C:plasma membrane"/>
    <property type="evidence" value="ECO:0007669"/>
    <property type="project" value="UniProtKB-SubCell"/>
</dbReference>
<dbReference type="PANTHER" id="PTHR30294:SF46">
    <property type="entry name" value="ABC TRANSPORTER PERMEASE"/>
    <property type="match status" value="1"/>
</dbReference>
<protein>
    <submittedName>
        <fullName evidence="8">Membrane protein</fullName>
    </submittedName>
</protein>
<evidence type="ECO:0000256" key="1">
    <source>
        <dbReference type="ARBA" id="ARBA00004651"/>
    </source>
</evidence>
<evidence type="ECO:0000256" key="5">
    <source>
        <dbReference type="ARBA" id="ARBA00023136"/>
    </source>
</evidence>
<feature type="domain" description="ABC-2 type transporter transmembrane" evidence="7">
    <location>
        <begin position="35"/>
        <end position="387"/>
    </location>
</feature>
<dbReference type="InterPro" id="IPR051449">
    <property type="entry name" value="ABC-2_transporter_component"/>
</dbReference>
<comment type="caution">
    <text evidence="8">The sequence shown here is derived from an EMBL/GenBank/DDBJ whole genome shotgun (WGS) entry which is preliminary data.</text>
</comment>
<dbReference type="Proteomes" id="UP000036951">
    <property type="component" value="Unassembled WGS sequence"/>
</dbReference>
<reference evidence="8 9" key="1">
    <citation type="submission" date="2015-06" db="EMBL/GenBank/DDBJ databases">
        <title>Prevotella sp. 109, sp. nov., a novel member of the family Prevotellaceae isolated from human faeces.</title>
        <authorList>
            <person name="Shkoporov A.N."/>
            <person name="Chaplin A.V."/>
            <person name="Kafarskaia L.I."/>
            <person name="Efimov B.A."/>
        </authorList>
    </citation>
    <scope>NUCLEOTIDE SEQUENCE [LARGE SCALE GENOMIC DNA]</scope>
    <source>
        <strain evidence="8 9">109</strain>
    </source>
</reference>
<accession>A0A8E1UT83</accession>
<evidence type="ECO:0000259" key="7">
    <source>
        <dbReference type="Pfam" id="PF12698"/>
    </source>
</evidence>
<name>A0A8E1UT83_9BACT</name>
<dbReference type="PANTHER" id="PTHR30294">
    <property type="entry name" value="MEMBRANE COMPONENT OF ABC TRANSPORTER YHHJ-RELATED"/>
    <property type="match status" value="1"/>
</dbReference>
<keyword evidence="4 6" id="KW-1133">Transmembrane helix</keyword>
<evidence type="ECO:0000256" key="6">
    <source>
        <dbReference type="SAM" id="Phobius"/>
    </source>
</evidence>
<proteinExistence type="predicted"/>
<feature type="transmembrane region" description="Helical" evidence="6">
    <location>
        <begin position="198"/>
        <end position="221"/>
    </location>
</feature>
<evidence type="ECO:0000256" key="2">
    <source>
        <dbReference type="ARBA" id="ARBA00022475"/>
    </source>
</evidence>
<dbReference type="Pfam" id="PF12698">
    <property type="entry name" value="ABC2_membrane_3"/>
    <property type="match status" value="1"/>
</dbReference>
<comment type="subcellular location">
    <subcellularLocation>
        <location evidence="1">Cell membrane</location>
        <topology evidence="1">Multi-pass membrane protein</topology>
    </subcellularLocation>
</comment>
<dbReference type="Gene3D" id="3.40.1710.10">
    <property type="entry name" value="abc type-2 transporter like domain"/>
    <property type="match status" value="1"/>
</dbReference>
<dbReference type="GO" id="GO:0140359">
    <property type="term" value="F:ABC-type transporter activity"/>
    <property type="evidence" value="ECO:0007669"/>
    <property type="project" value="InterPro"/>
</dbReference>
<organism evidence="8 9">
    <name type="scientific">Xylanibacter rarus</name>
    <dbReference type="NCBI Taxonomy" id="1676614"/>
    <lineage>
        <taxon>Bacteria</taxon>
        <taxon>Pseudomonadati</taxon>
        <taxon>Bacteroidota</taxon>
        <taxon>Bacteroidia</taxon>
        <taxon>Bacteroidales</taxon>
        <taxon>Prevotellaceae</taxon>
        <taxon>Xylanibacter</taxon>
    </lineage>
</organism>
<sequence length="420" mass="48426">MKKAKSLIQQINEGIHDMCYIWAEEMKTTWKDEGVLIFFILVPLLYPLVYSWIYTNEVVREVQVAVVDMSHSNLSRQFIRQFDASPDAKITYYCNSLSEARDLVGRQEASGVLYFPEDFQTNINRMEQSHVNVFCDMSFMLYYKAIFQTATAVAGNINSEIQIQRAGNTTERENEITIKPLDFDEVQIFNTTGGYGNFLIPAVLILILQQTLLLGVGLSAGTAREKNRFKQLVPVSRHYNGIFRIVLGKSLCYLMIYAVISAYITLVVPRIFGFTSLLHAGDLACFMLPYLLSCIFFSMIVSCAVRYRENIILLVVFTSLPFLFVSGVSWPQSAIPEFWQWVSNLVPSTFGIRGFVRMNGMEARLGDVLYEYRALWIQAFVYFLITCLLYRRQIIKTRRKEIERLRTERNYETAETETAE</sequence>
<dbReference type="RefSeq" id="WP_021853841.1">
    <property type="nucleotide sequence ID" value="NZ_LFQU01000001.1"/>
</dbReference>
<keyword evidence="9" id="KW-1185">Reference proteome</keyword>
<dbReference type="InterPro" id="IPR013525">
    <property type="entry name" value="ABC2_TM"/>
</dbReference>
<evidence type="ECO:0000313" key="8">
    <source>
        <dbReference type="EMBL" id="KOO69863.1"/>
    </source>
</evidence>
<keyword evidence="5 6" id="KW-0472">Membrane</keyword>
<gene>
    <name evidence="8" type="ORF">ACU52_01645</name>
</gene>
<feature type="transmembrane region" description="Helical" evidence="6">
    <location>
        <begin position="374"/>
        <end position="390"/>
    </location>
</feature>
<feature type="transmembrane region" description="Helical" evidence="6">
    <location>
        <begin position="35"/>
        <end position="53"/>
    </location>
</feature>
<dbReference type="OrthoDB" id="9811522at2"/>
<dbReference type="EMBL" id="LFQU01000001">
    <property type="protein sequence ID" value="KOO69863.1"/>
    <property type="molecule type" value="Genomic_DNA"/>
</dbReference>